<gene>
    <name evidence="2" type="ORF">PR048_002734</name>
</gene>
<proteinExistence type="predicted"/>
<organism evidence="2 3">
    <name type="scientific">Dryococelus australis</name>
    <dbReference type="NCBI Taxonomy" id="614101"/>
    <lineage>
        <taxon>Eukaryota</taxon>
        <taxon>Metazoa</taxon>
        <taxon>Ecdysozoa</taxon>
        <taxon>Arthropoda</taxon>
        <taxon>Hexapoda</taxon>
        <taxon>Insecta</taxon>
        <taxon>Pterygota</taxon>
        <taxon>Neoptera</taxon>
        <taxon>Polyneoptera</taxon>
        <taxon>Phasmatodea</taxon>
        <taxon>Verophasmatodea</taxon>
        <taxon>Anareolatae</taxon>
        <taxon>Phasmatidae</taxon>
        <taxon>Eurycanthinae</taxon>
        <taxon>Dryococelus</taxon>
    </lineage>
</organism>
<evidence type="ECO:0000313" key="3">
    <source>
        <dbReference type="Proteomes" id="UP001159363"/>
    </source>
</evidence>
<reference evidence="2 3" key="1">
    <citation type="submission" date="2023-02" db="EMBL/GenBank/DDBJ databases">
        <title>LHISI_Scaffold_Assembly.</title>
        <authorList>
            <person name="Stuart O.P."/>
            <person name="Cleave R."/>
            <person name="Magrath M.J.L."/>
            <person name="Mikheyev A.S."/>
        </authorList>
    </citation>
    <scope>NUCLEOTIDE SEQUENCE [LARGE SCALE GENOMIC DNA]</scope>
    <source>
        <strain evidence="2">Daus_M_001</strain>
        <tissue evidence="2">Leg muscle</tissue>
    </source>
</reference>
<feature type="compositionally biased region" description="Polar residues" evidence="1">
    <location>
        <begin position="93"/>
        <end position="125"/>
    </location>
</feature>
<name>A0ABQ9IL04_9NEOP</name>
<feature type="compositionally biased region" description="Basic residues" evidence="1">
    <location>
        <begin position="83"/>
        <end position="92"/>
    </location>
</feature>
<keyword evidence="3" id="KW-1185">Reference proteome</keyword>
<feature type="compositionally biased region" description="Basic and acidic residues" evidence="1">
    <location>
        <begin position="62"/>
        <end position="71"/>
    </location>
</feature>
<feature type="region of interest" description="Disordered" evidence="1">
    <location>
        <begin position="61"/>
        <end position="125"/>
    </location>
</feature>
<accession>A0ABQ9IL04</accession>
<evidence type="ECO:0000313" key="2">
    <source>
        <dbReference type="EMBL" id="KAJ8897388.1"/>
    </source>
</evidence>
<sequence length="125" mass="14238">MLIAPTELTFYSNRHNVALDILDIILHDIPIDITPTVLAELDSGHLPVICEMKLQRNNCTIKPRDDTKDNHSSQSHTFSRLKTPTKNRHFNRTQKSSVSHVPTYLYSGQQGRITQGQSQNETKTK</sequence>
<protein>
    <submittedName>
        <fullName evidence="2">Uncharacterized protein</fullName>
    </submittedName>
</protein>
<dbReference type="EMBL" id="JARBHB010000001">
    <property type="protein sequence ID" value="KAJ8897388.1"/>
    <property type="molecule type" value="Genomic_DNA"/>
</dbReference>
<dbReference type="Proteomes" id="UP001159363">
    <property type="component" value="Chromosome 1"/>
</dbReference>
<feature type="compositionally biased region" description="Polar residues" evidence="1">
    <location>
        <begin position="72"/>
        <end position="82"/>
    </location>
</feature>
<evidence type="ECO:0000256" key="1">
    <source>
        <dbReference type="SAM" id="MobiDB-lite"/>
    </source>
</evidence>
<comment type="caution">
    <text evidence="2">The sequence shown here is derived from an EMBL/GenBank/DDBJ whole genome shotgun (WGS) entry which is preliminary data.</text>
</comment>